<comment type="caution">
    <text evidence="1">The sequence shown here is derived from an EMBL/GenBank/DDBJ whole genome shotgun (WGS) entry which is preliminary data.</text>
</comment>
<dbReference type="AlphaFoldDB" id="A0A7Y9E6N3"/>
<dbReference type="InterPro" id="IPR012349">
    <property type="entry name" value="Split_barrel_FMN-bd"/>
</dbReference>
<dbReference type="Gene3D" id="2.30.110.10">
    <property type="entry name" value="Electron Transport, Fmn-binding Protein, Chain A"/>
    <property type="match status" value="1"/>
</dbReference>
<dbReference type="Proteomes" id="UP000535511">
    <property type="component" value="Unassembled WGS sequence"/>
</dbReference>
<keyword evidence="2" id="KW-1185">Reference proteome</keyword>
<proteinExistence type="predicted"/>
<protein>
    <submittedName>
        <fullName evidence="1">Nitroimidazol reductase NimA-like FMN-containing flavoprotein (Pyridoxamine 5'-phosphate oxidase superfamily)</fullName>
    </submittedName>
</protein>
<gene>
    <name evidence="1" type="ORF">BJZ21_002040</name>
</gene>
<dbReference type="Pfam" id="PF12900">
    <property type="entry name" value="Pyridox_ox_2"/>
    <property type="match status" value="1"/>
</dbReference>
<dbReference type="SUPFAM" id="SSF50475">
    <property type="entry name" value="FMN-binding split barrel"/>
    <property type="match status" value="1"/>
</dbReference>
<dbReference type="EMBL" id="JACCBG010000001">
    <property type="protein sequence ID" value="NYD41957.1"/>
    <property type="molecule type" value="Genomic_DNA"/>
</dbReference>
<evidence type="ECO:0000313" key="1">
    <source>
        <dbReference type="EMBL" id="NYD41957.1"/>
    </source>
</evidence>
<name>A0A7Y9E6N3_9ACTN</name>
<accession>A0A7Y9E6N3</accession>
<reference evidence="1 2" key="1">
    <citation type="submission" date="2020-07" db="EMBL/GenBank/DDBJ databases">
        <title>Sequencing the genomes of 1000 actinobacteria strains.</title>
        <authorList>
            <person name="Klenk H.-P."/>
        </authorList>
    </citation>
    <scope>NUCLEOTIDE SEQUENCE [LARGE SCALE GENOMIC DNA]</scope>
    <source>
        <strain evidence="1 2">DSM 21350</strain>
    </source>
</reference>
<dbReference type="RefSeq" id="WP_179663633.1">
    <property type="nucleotide sequence ID" value="NZ_JACCBG010000001.1"/>
</dbReference>
<evidence type="ECO:0000313" key="2">
    <source>
        <dbReference type="Proteomes" id="UP000535511"/>
    </source>
</evidence>
<dbReference type="InterPro" id="IPR024747">
    <property type="entry name" value="Pyridox_Oxase-rel"/>
</dbReference>
<sequence>MGYHDERITVLSTAQCWELLRAGRFGRLAYRLGTEVNLVPVNYGVDGDTLLFRTAEGDKLLGVVMHPDVVFEIDEHDGEQAHSVVVRGTARRLEEDEEHRADDIGLESWLGTVKYNVVEIRPASLSGRAFRFGD</sequence>
<organism evidence="1 2">
    <name type="scientific">Nocardioides panaciterrulae</name>
    <dbReference type="NCBI Taxonomy" id="661492"/>
    <lineage>
        <taxon>Bacteria</taxon>
        <taxon>Bacillati</taxon>
        <taxon>Actinomycetota</taxon>
        <taxon>Actinomycetes</taxon>
        <taxon>Propionibacteriales</taxon>
        <taxon>Nocardioidaceae</taxon>
        <taxon>Nocardioides</taxon>
    </lineage>
</organism>